<dbReference type="RefSeq" id="WP_004092642.1">
    <property type="nucleotide sequence ID" value="NZ_AFGF01000017.1"/>
</dbReference>
<comment type="similarity">
    <text evidence="1">Belongs to the LysR transcriptional regulatory family.</text>
</comment>
<dbReference type="FunFam" id="1.10.10.10:FF:000001">
    <property type="entry name" value="LysR family transcriptional regulator"/>
    <property type="match status" value="1"/>
</dbReference>
<gene>
    <name evidence="6" type="ORF">ALO_02901</name>
</gene>
<dbReference type="STRING" id="1009370.ALO_02901"/>
<dbReference type="PANTHER" id="PTHR30126">
    <property type="entry name" value="HTH-TYPE TRANSCRIPTIONAL REGULATOR"/>
    <property type="match status" value="1"/>
</dbReference>
<accession>F7NEW3</accession>
<proteinExistence type="inferred from homology"/>
<dbReference type="OrthoDB" id="1624015at2"/>
<evidence type="ECO:0000256" key="2">
    <source>
        <dbReference type="ARBA" id="ARBA00023015"/>
    </source>
</evidence>
<evidence type="ECO:0000313" key="7">
    <source>
        <dbReference type="Proteomes" id="UP000003240"/>
    </source>
</evidence>
<organism evidence="6 7">
    <name type="scientific">Acetonema longum DSM 6540</name>
    <dbReference type="NCBI Taxonomy" id="1009370"/>
    <lineage>
        <taxon>Bacteria</taxon>
        <taxon>Bacillati</taxon>
        <taxon>Bacillota</taxon>
        <taxon>Negativicutes</taxon>
        <taxon>Acetonemataceae</taxon>
        <taxon>Acetonema</taxon>
    </lineage>
</organism>
<dbReference type="InterPro" id="IPR036390">
    <property type="entry name" value="WH_DNA-bd_sf"/>
</dbReference>
<dbReference type="AlphaFoldDB" id="F7NEW3"/>
<name>F7NEW3_9FIRM</name>
<dbReference type="GO" id="GO:0003700">
    <property type="term" value="F:DNA-binding transcription factor activity"/>
    <property type="evidence" value="ECO:0007669"/>
    <property type="project" value="InterPro"/>
</dbReference>
<evidence type="ECO:0000313" key="6">
    <source>
        <dbReference type="EMBL" id="EGO65524.1"/>
    </source>
</evidence>
<dbReference type="Gene3D" id="3.40.190.10">
    <property type="entry name" value="Periplasmic binding protein-like II"/>
    <property type="match status" value="2"/>
</dbReference>
<dbReference type="Proteomes" id="UP000003240">
    <property type="component" value="Unassembled WGS sequence"/>
</dbReference>
<dbReference type="Pfam" id="PF00126">
    <property type="entry name" value="HTH_1"/>
    <property type="match status" value="1"/>
</dbReference>
<dbReference type="PANTHER" id="PTHR30126:SF40">
    <property type="entry name" value="HTH-TYPE TRANSCRIPTIONAL REGULATOR GLTR"/>
    <property type="match status" value="1"/>
</dbReference>
<dbReference type="GO" id="GO:0000976">
    <property type="term" value="F:transcription cis-regulatory region binding"/>
    <property type="evidence" value="ECO:0007669"/>
    <property type="project" value="TreeGrafter"/>
</dbReference>
<comment type="caution">
    <text evidence="6">The sequence shown here is derived from an EMBL/GenBank/DDBJ whole genome shotgun (WGS) entry which is preliminary data.</text>
</comment>
<protein>
    <submittedName>
        <fullName evidence="6">LysR family transcriptional regulator</fullName>
    </submittedName>
</protein>
<evidence type="ECO:0000256" key="4">
    <source>
        <dbReference type="ARBA" id="ARBA00023163"/>
    </source>
</evidence>
<dbReference type="PRINTS" id="PR00039">
    <property type="entry name" value="HTHLYSR"/>
</dbReference>
<dbReference type="PROSITE" id="PS50931">
    <property type="entry name" value="HTH_LYSR"/>
    <property type="match status" value="1"/>
</dbReference>
<evidence type="ECO:0000256" key="1">
    <source>
        <dbReference type="ARBA" id="ARBA00009437"/>
    </source>
</evidence>
<dbReference type="InterPro" id="IPR005119">
    <property type="entry name" value="LysR_subst-bd"/>
</dbReference>
<sequence length="311" mass="34415">MHFLPSLPIFWLVAEEGSFSAAAKKLDLTQPTVSFHIDHLEKEFGCPLFVRTAKGVTLTVYGKALLEKTHSLQTILDETYSHIRQLVAGDAGHITIGASTIPAEYILPEILAGFLAQYPDVRISLQTGDSSVILRKFQAGSLPLAIIGFQPEVHHYPLWRDDLVLVAHPDFPLPHLIDGQLTVTDIVHYPLILREAASGTRQTLLSVLSRGGVSWENLKIIMETSGNESVKRAVMGQAGISFISRWAVVRELAEGSLRNIPVRNIKIDRTFYALWNPPLWPTCLENLWQALCLTSPFQCSPEAERSASSGT</sequence>
<dbReference type="Gene3D" id="1.10.10.10">
    <property type="entry name" value="Winged helix-like DNA-binding domain superfamily/Winged helix DNA-binding domain"/>
    <property type="match status" value="1"/>
</dbReference>
<dbReference type="eggNOG" id="COG0583">
    <property type="taxonomic scope" value="Bacteria"/>
</dbReference>
<dbReference type="Pfam" id="PF03466">
    <property type="entry name" value="LysR_substrate"/>
    <property type="match status" value="1"/>
</dbReference>
<evidence type="ECO:0000256" key="3">
    <source>
        <dbReference type="ARBA" id="ARBA00023125"/>
    </source>
</evidence>
<keyword evidence="4" id="KW-0804">Transcription</keyword>
<keyword evidence="7" id="KW-1185">Reference proteome</keyword>
<keyword evidence="2" id="KW-0805">Transcription regulation</keyword>
<dbReference type="InterPro" id="IPR036388">
    <property type="entry name" value="WH-like_DNA-bd_sf"/>
</dbReference>
<evidence type="ECO:0000259" key="5">
    <source>
        <dbReference type="PROSITE" id="PS50931"/>
    </source>
</evidence>
<dbReference type="EMBL" id="AFGF01000017">
    <property type="protein sequence ID" value="EGO65524.1"/>
    <property type="molecule type" value="Genomic_DNA"/>
</dbReference>
<feature type="domain" description="HTH lysR-type" evidence="5">
    <location>
        <begin position="9"/>
        <end position="59"/>
    </location>
</feature>
<reference evidence="6 7" key="1">
    <citation type="journal article" date="2011" name="EMBO J.">
        <title>Structural diversity of bacterial flagellar motors.</title>
        <authorList>
            <person name="Chen S."/>
            <person name="Beeby M."/>
            <person name="Murphy G.E."/>
            <person name="Leadbetter J.R."/>
            <person name="Hendrixson D.R."/>
            <person name="Briegel A."/>
            <person name="Li Z."/>
            <person name="Shi J."/>
            <person name="Tocheva E.I."/>
            <person name="Muller A."/>
            <person name="Dobro M.J."/>
            <person name="Jensen G.J."/>
        </authorList>
    </citation>
    <scope>NUCLEOTIDE SEQUENCE [LARGE SCALE GENOMIC DNA]</scope>
    <source>
        <strain evidence="6 7">DSM 6540</strain>
    </source>
</reference>
<dbReference type="InterPro" id="IPR000847">
    <property type="entry name" value="LysR_HTH_N"/>
</dbReference>
<keyword evidence="3" id="KW-0238">DNA-binding</keyword>
<dbReference type="SUPFAM" id="SSF46785">
    <property type="entry name" value="Winged helix' DNA-binding domain"/>
    <property type="match status" value="1"/>
</dbReference>
<dbReference type="SUPFAM" id="SSF53850">
    <property type="entry name" value="Periplasmic binding protein-like II"/>
    <property type="match status" value="1"/>
</dbReference>